<evidence type="ECO:0000256" key="1">
    <source>
        <dbReference type="ARBA" id="ARBA00004298"/>
    </source>
</evidence>
<evidence type="ECO:0000256" key="2">
    <source>
        <dbReference type="ARBA" id="ARBA00008674"/>
    </source>
</evidence>
<gene>
    <name evidence="12" type="ORF">CCH79_00012100</name>
</gene>
<comment type="similarity">
    <text evidence="2">Belongs to the complex I NDUFC2 subunit family.</text>
</comment>
<keyword evidence="3" id="KW-0813">Transport</keyword>
<proteinExistence type="inferred from homology"/>
<evidence type="ECO:0000256" key="3">
    <source>
        <dbReference type="ARBA" id="ARBA00022448"/>
    </source>
</evidence>
<protein>
    <recommendedName>
        <fullName evidence="14">NADH dehydrogenase [ubiquinone] 1 subunit C2</fullName>
    </recommendedName>
</protein>
<keyword evidence="4" id="KW-0679">Respiratory chain</keyword>
<evidence type="ECO:0000256" key="11">
    <source>
        <dbReference type="SAM" id="MobiDB-lite"/>
    </source>
</evidence>
<dbReference type="EMBL" id="NHOQ01000959">
    <property type="protein sequence ID" value="PWA28012.1"/>
    <property type="molecule type" value="Genomic_DNA"/>
</dbReference>
<evidence type="ECO:0000256" key="4">
    <source>
        <dbReference type="ARBA" id="ARBA00022660"/>
    </source>
</evidence>
<evidence type="ECO:0000256" key="5">
    <source>
        <dbReference type="ARBA" id="ARBA00022692"/>
    </source>
</evidence>
<keyword evidence="10" id="KW-0472">Membrane</keyword>
<evidence type="ECO:0008006" key="14">
    <source>
        <dbReference type="Google" id="ProtNLM"/>
    </source>
</evidence>
<keyword evidence="13" id="KW-1185">Reference proteome</keyword>
<evidence type="ECO:0000313" key="12">
    <source>
        <dbReference type="EMBL" id="PWA28012.1"/>
    </source>
</evidence>
<keyword evidence="6" id="KW-0999">Mitochondrion inner membrane</keyword>
<dbReference type="Pfam" id="PF06374">
    <property type="entry name" value="NDUF_C2"/>
    <property type="match status" value="1"/>
</dbReference>
<feature type="region of interest" description="Disordered" evidence="11">
    <location>
        <begin position="126"/>
        <end position="145"/>
    </location>
</feature>
<evidence type="ECO:0000256" key="8">
    <source>
        <dbReference type="ARBA" id="ARBA00022989"/>
    </source>
</evidence>
<evidence type="ECO:0000256" key="6">
    <source>
        <dbReference type="ARBA" id="ARBA00022792"/>
    </source>
</evidence>
<dbReference type="STRING" id="33528.ENSGAFP00000030157"/>
<keyword evidence="7" id="KW-0249">Electron transport</keyword>
<dbReference type="PANTHER" id="PTHR13099:SF0">
    <property type="entry name" value="NADH DEHYDROGENASE [UBIQUINONE] 1 SUBUNIT C2-RELATED"/>
    <property type="match status" value="1"/>
</dbReference>
<dbReference type="GO" id="GO:0006120">
    <property type="term" value="P:mitochondrial electron transport, NADH to ubiquinone"/>
    <property type="evidence" value="ECO:0007669"/>
    <property type="project" value="InterPro"/>
</dbReference>
<accession>A0A315VWS2</accession>
<keyword evidence="8" id="KW-1133">Transmembrane helix</keyword>
<dbReference type="InterPro" id="IPR009423">
    <property type="entry name" value="NDUC2"/>
</dbReference>
<keyword evidence="5" id="KW-0812">Transmembrane</keyword>
<dbReference type="Proteomes" id="UP000250572">
    <property type="component" value="Unassembled WGS sequence"/>
</dbReference>
<name>A0A315VWS2_GAMAF</name>
<evidence type="ECO:0000313" key="13">
    <source>
        <dbReference type="Proteomes" id="UP000250572"/>
    </source>
</evidence>
<evidence type="ECO:0000256" key="9">
    <source>
        <dbReference type="ARBA" id="ARBA00023128"/>
    </source>
</evidence>
<sequence>MGIVPEEGKSLPPPGIVNRNSVWLSGMGWVSAMIHNAFNHRPPLKSGVHRQFLLATLGWYIGYHLTKYENYTYARLDRDMVEYIKLHPERFETKEKKTFAEIVEPFDPKALHWTGDLSRVYTASRPLTAGDRHQHPSQTPTRDKGNQAALHCVSNGLQHQVVGIQISAGLIRCVTVRGDVSQQAWQEDGLLHVTDG</sequence>
<keyword evidence="9" id="KW-0496">Mitochondrion</keyword>
<comment type="caution">
    <text evidence="12">The sequence shown here is derived from an EMBL/GenBank/DDBJ whole genome shotgun (WGS) entry which is preliminary data.</text>
</comment>
<evidence type="ECO:0000256" key="10">
    <source>
        <dbReference type="ARBA" id="ARBA00023136"/>
    </source>
</evidence>
<dbReference type="AlphaFoldDB" id="A0A315VWS2"/>
<evidence type="ECO:0000256" key="7">
    <source>
        <dbReference type="ARBA" id="ARBA00022982"/>
    </source>
</evidence>
<organism evidence="12 13">
    <name type="scientific">Gambusia affinis</name>
    <name type="common">Western mosquitofish</name>
    <name type="synonym">Heterandria affinis</name>
    <dbReference type="NCBI Taxonomy" id="33528"/>
    <lineage>
        <taxon>Eukaryota</taxon>
        <taxon>Metazoa</taxon>
        <taxon>Chordata</taxon>
        <taxon>Craniata</taxon>
        <taxon>Vertebrata</taxon>
        <taxon>Euteleostomi</taxon>
        <taxon>Actinopterygii</taxon>
        <taxon>Neopterygii</taxon>
        <taxon>Teleostei</taxon>
        <taxon>Neoteleostei</taxon>
        <taxon>Acanthomorphata</taxon>
        <taxon>Ovalentaria</taxon>
        <taxon>Atherinomorphae</taxon>
        <taxon>Cyprinodontiformes</taxon>
        <taxon>Poeciliidae</taxon>
        <taxon>Poeciliinae</taxon>
        <taxon>Gambusia</taxon>
    </lineage>
</organism>
<comment type="subcellular location">
    <subcellularLocation>
        <location evidence="1">Mitochondrion inner membrane</location>
        <topology evidence="1">Single-pass membrane protein</topology>
        <orientation evidence="1">Matrix side</orientation>
    </subcellularLocation>
</comment>
<reference evidence="12 13" key="1">
    <citation type="journal article" date="2018" name="G3 (Bethesda)">
        <title>A High-Quality Reference Genome for the Invasive Mosquitofish Gambusia affinis Using a Chicago Library.</title>
        <authorList>
            <person name="Hoffberg S.L."/>
            <person name="Troendle N.J."/>
            <person name="Glenn T.C."/>
            <person name="Mahmud O."/>
            <person name="Louha S."/>
            <person name="Chalopin D."/>
            <person name="Bennetzen J.L."/>
            <person name="Mauricio R."/>
        </authorList>
    </citation>
    <scope>NUCLEOTIDE SEQUENCE [LARGE SCALE GENOMIC DNA]</scope>
    <source>
        <strain evidence="12">NE01/NJP1002.9</strain>
        <tissue evidence="12">Muscle</tissue>
    </source>
</reference>
<dbReference type="PANTHER" id="PTHR13099">
    <property type="entry name" value="NADH-UBIQUINONE OXIDOREDUCTASE SUBUNIT B14.5B"/>
    <property type="match status" value="1"/>
</dbReference>
<dbReference type="GO" id="GO:0005743">
    <property type="term" value="C:mitochondrial inner membrane"/>
    <property type="evidence" value="ECO:0007669"/>
    <property type="project" value="UniProtKB-SubCell"/>
</dbReference>